<dbReference type="Pfam" id="PF03009">
    <property type="entry name" value="GDPD"/>
    <property type="match status" value="1"/>
</dbReference>
<gene>
    <name evidence="2" type="ORF">ACFFGH_26825</name>
</gene>
<comment type="caution">
    <text evidence="2">The sequence shown here is derived from an EMBL/GenBank/DDBJ whole genome shotgun (WGS) entry which is preliminary data.</text>
</comment>
<sequence length="256" mass="26790">MSDAPLPYFSPPTPRVFAHRGLASGVPENTLAAFSHALNAGAGYLESDVRATRDGVAVLAHDADLRRLTGRTDRISDLTAAELADTDLGGHRVPTLHEALAAFPAARFNLDLKAADAVDAAIAAIREADAVDRVLVSSFDEQRRAGAVRALPGIATSASSRIATRALAALRAGLPRTAARVLNGVHAVQVPETARGVRVVSPRTVAGFHSAGVEVHVWTVNAASAMRRLLEWGVDGIVTDRADVAVSVVRGTNLSH</sequence>
<dbReference type="InterPro" id="IPR030395">
    <property type="entry name" value="GP_PDE_dom"/>
</dbReference>
<dbReference type="Proteomes" id="UP001589896">
    <property type="component" value="Unassembled WGS sequence"/>
</dbReference>
<organism evidence="2 3">
    <name type="scientific">Lysobacter korlensis</name>
    <dbReference type="NCBI Taxonomy" id="553636"/>
    <lineage>
        <taxon>Bacteria</taxon>
        <taxon>Pseudomonadati</taxon>
        <taxon>Pseudomonadota</taxon>
        <taxon>Gammaproteobacteria</taxon>
        <taxon>Lysobacterales</taxon>
        <taxon>Lysobacteraceae</taxon>
        <taxon>Lysobacter</taxon>
    </lineage>
</organism>
<evidence type="ECO:0000313" key="2">
    <source>
        <dbReference type="EMBL" id="MFC0681459.1"/>
    </source>
</evidence>
<keyword evidence="3" id="KW-1185">Reference proteome</keyword>
<dbReference type="InterPro" id="IPR017946">
    <property type="entry name" value="PLC-like_Pdiesterase_TIM-brl"/>
</dbReference>
<evidence type="ECO:0000259" key="1">
    <source>
        <dbReference type="PROSITE" id="PS51704"/>
    </source>
</evidence>
<evidence type="ECO:0000313" key="3">
    <source>
        <dbReference type="Proteomes" id="UP001589896"/>
    </source>
</evidence>
<reference evidence="2 3" key="1">
    <citation type="submission" date="2024-09" db="EMBL/GenBank/DDBJ databases">
        <authorList>
            <person name="Sun Q."/>
            <person name="Mori K."/>
        </authorList>
    </citation>
    <scope>NUCLEOTIDE SEQUENCE [LARGE SCALE GENOMIC DNA]</scope>
    <source>
        <strain evidence="2 3">KCTC 23076</strain>
    </source>
</reference>
<feature type="domain" description="GP-PDE" evidence="1">
    <location>
        <begin position="14"/>
        <end position="249"/>
    </location>
</feature>
<dbReference type="PANTHER" id="PTHR43805:SF1">
    <property type="entry name" value="GP-PDE DOMAIN-CONTAINING PROTEIN"/>
    <property type="match status" value="1"/>
</dbReference>
<dbReference type="SUPFAM" id="SSF51695">
    <property type="entry name" value="PLC-like phosphodiesterases"/>
    <property type="match status" value="1"/>
</dbReference>
<dbReference type="PROSITE" id="PS51704">
    <property type="entry name" value="GP_PDE"/>
    <property type="match status" value="1"/>
</dbReference>
<protein>
    <submittedName>
        <fullName evidence="2">Glycerophosphodiester phosphodiesterase family protein</fullName>
    </submittedName>
</protein>
<accession>A0ABV6RXY8</accession>
<name>A0ABV6RXY8_9GAMM</name>
<dbReference type="PANTHER" id="PTHR43805">
    <property type="entry name" value="GLYCEROPHOSPHORYL DIESTER PHOSPHODIESTERASE"/>
    <property type="match status" value="1"/>
</dbReference>
<dbReference type="RefSeq" id="WP_386674114.1">
    <property type="nucleotide sequence ID" value="NZ_JBHLTG010000008.1"/>
</dbReference>
<dbReference type="Gene3D" id="3.20.20.190">
    <property type="entry name" value="Phosphatidylinositol (PI) phosphodiesterase"/>
    <property type="match status" value="1"/>
</dbReference>
<dbReference type="EMBL" id="JBHLTG010000008">
    <property type="protein sequence ID" value="MFC0681459.1"/>
    <property type="molecule type" value="Genomic_DNA"/>
</dbReference>
<proteinExistence type="predicted"/>